<dbReference type="GO" id="GO:0005634">
    <property type="term" value="C:nucleus"/>
    <property type="evidence" value="ECO:0007669"/>
    <property type="project" value="UniProtKB-SubCell"/>
</dbReference>
<feature type="region of interest" description="Disordered" evidence="10">
    <location>
        <begin position="691"/>
        <end position="745"/>
    </location>
</feature>
<feature type="compositionally biased region" description="Low complexity" evidence="10">
    <location>
        <begin position="723"/>
        <end position="745"/>
    </location>
</feature>
<evidence type="ECO:0000256" key="7">
    <source>
        <dbReference type="ARBA" id="ARBA00023204"/>
    </source>
</evidence>
<evidence type="ECO:0000313" key="13">
    <source>
        <dbReference type="EMBL" id="KKK15729.1"/>
    </source>
</evidence>
<dbReference type="PROSITE" id="PS50082">
    <property type="entry name" value="WD_REPEATS_2"/>
    <property type="match status" value="3"/>
</dbReference>
<keyword evidence="8" id="KW-0539">Nucleus</keyword>
<dbReference type="AlphaFoldDB" id="A0A0F8U7L6"/>
<feature type="domain" description="CAF1B/HIR1 beta-propeller" evidence="12">
    <location>
        <begin position="490"/>
        <end position="649"/>
    </location>
</feature>
<protein>
    <submittedName>
        <fullName evidence="13">Putative chromatin assembly factor 1 subunit B</fullName>
    </submittedName>
</protein>
<feature type="compositionally biased region" description="Polar residues" evidence="10">
    <location>
        <begin position="1044"/>
        <end position="1074"/>
    </location>
</feature>
<feature type="compositionally biased region" description="Basic and acidic residues" evidence="10">
    <location>
        <begin position="1121"/>
        <end position="1132"/>
    </location>
</feature>
<proteinExistence type="inferred from homology"/>
<dbReference type="SMART" id="SM00320">
    <property type="entry name" value="WD40"/>
    <property type="match status" value="5"/>
</dbReference>
<comment type="subcellular location">
    <subcellularLocation>
        <location evidence="1">Nucleus</location>
    </subcellularLocation>
</comment>
<evidence type="ECO:0000256" key="9">
    <source>
        <dbReference type="PROSITE-ProRule" id="PRU00221"/>
    </source>
</evidence>
<evidence type="ECO:0000256" key="6">
    <source>
        <dbReference type="ARBA" id="ARBA00022853"/>
    </source>
</evidence>
<feature type="compositionally biased region" description="Polar residues" evidence="10">
    <location>
        <begin position="881"/>
        <end position="906"/>
    </location>
</feature>
<dbReference type="EMBL" id="JYKN01002609">
    <property type="protein sequence ID" value="KKK15729.1"/>
    <property type="molecule type" value="Genomic_DNA"/>
</dbReference>
<evidence type="ECO:0000256" key="10">
    <source>
        <dbReference type="SAM" id="MobiDB-lite"/>
    </source>
</evidence>
<feature type="repeat" description="WD" evidence="9">
    <location>
        <begin position="511"/>
        <end position="542"/>
    </location>
</feature>
<comment type="similarity">
    <text evidence="2">Belongs to the WD repeat HIR1 family.</text>
</comment>
<dbReference type="InterPro" id="IPR045145">
    <property type="entry name" value="PTHR15271"/>
</dbReference>
<dbReference type="PROSITE" id="PS50294">
    <property type="entry name" value="WD_REPEATS_REGION"/>
    <property type="match status" value="2"/>
</dbReference>
<dbReference type="VEuPathDB" id="FungiDB:P175DRAFT_0554252"/>
<dbReference type="InterPro" id="IPR015943">
    <property type="entry name" value="WD40/YVTN_repeat-like_dom_sf"/>
</dbReference>
<name>A0A0F8U7L6_9EURO</name>
<dbReference type="InterPro" id="IPR001680">
    <property type="entry name" value="WD40_rpt"/>
</dbReference>
<evidence type="ECO:0000256" key="11">
    <source>
        <dbReference type="SAM" id="Phobius"/>
    </source>
</evidence>
<dbReference type="VEuPathDB" id="FungiDB:P175DRAFT_0429965"/>
<dbReference type="GO" id="GO:0033186">
    <property type="term" value="C:CAF-1 complex"/>
    <property type="evidence" value="ECO:0007669"/>
    <property type="project" value="TreeGrafter"/>
</dbReference>
<evidence type="ECO:0000256" key="5">
    <source>
        <dbReference type="ARBA" id="ARBA00022763"/>
    </source>
</evidence>
<evidence type="ECO:0000313" key="14">
    <source>
        <dbReference type="Proteomes" id="UP000034947"/>
    </source>
</evidence>
<keyword evidence="3 9" id="KW-0853">WD repeat</keyword>
<evidence type="ECO:0000256" key="1">
    <source>
        <dbReference type="ARBA" id="ARBA00004123"/>
    </source>
</evidence>
<dbReference type="GO" id="GO:0006335">
    <property type="term" value="P:DNA replication-dependent chromatin assembly"/>
    <property type="evidence" value="ECO:0007669"/>
    <property type="project" value="InterPro"/>
</dbReference>
<dbReference type="OrthoDB" id="71227at2759"/>
<accession>A0A0F8U7L6</accession>
<dbReference type="GO" id="GO:0006281">
    <property type="term" value="P:DNA repair"/>
    <property type="evidence" value="ECO:0007669"/>
    <property type="project" value="UniProtKB-KW"/>
</dbReference>
<feature type="transmembrane region" description="Helical" evidence="11">
    <location>
        <begin position="153"/>
        <end position="176"/>
    </location>
</feature>
<feature type="region of interest" description="Disordered" evidence="10">
    <location>
        <begin position="860"/>
        <end position="913"/>
    </location>
</feature>
<dbReference type="Gene3D" id="2.130.10.10">
    <property type="entry name" value="YVTN repeat-like/Quinoprotein amine dehydrogenase"/>
    <property type="match status" value="1"/>
</dbReference>
<keyword evidence="11" id="KW-1133">Transmembrane helix</keyword>
<dbReference type="Pfam" id="PF00400">
    <property type="entry name" value="WD40"/>
    <property type="match status" value="1"/>
</dbReference>
<keyword evidence="5" id="KW-0227">DNA damage</keyword>
<keyword evidence="11" id="KW-0472">Membrane</keyword>
<feature type="transmembrane region" description="Helical" evidence="11">
    <location>
        <begin position="277"/>
        <end position="295"/>
    </location>
</feature>
<feature type="compositionally biased region" description="Polar residues" evidence="10">
    <location>
        <begin position="1102"/>
        <end position="1117"/>
    </location>
</feature>
<feature type="compositionally biased region" description="Low complexity" evidence="10">
    <location>
        <begin position="12"/>
        <end position="24"/>
    </location>
</feature>
<feature type="region of interest" description="Disordered" evidence="10">
    <location>
        <begin position="1035"/>
        <end position="1169"/>
    </location>
</feature>
<evidence type="ECO:0000259" key="12">
    <source>
        <dbReference type="Pfam" id="PF24105"/>
    </source>
</evidence>
<keyword evidence="14" id="KW-1185">Reference proteome</keyword>
<dbReference type="PANTHER" id="PTHR15271">
    <property type="entry name" value="CHROMATIN ASSEMBLY FACTOR 1 SUBUNIT B"/>
    <property type="match status" value="1"/>
</dbReference>
<feature type="domain" description="CAF1B/HIR1 beta-propeller" evidence="12">
    <location>
        <begin position="764"/>
        <end position="993"/>
    </location>
</feature>
<dbReference type="Proteomes" id="UP000034947">
    <property type="component" value="Unassembled WGS sequence"/>
</dbReference>
<dbReference type="Pfam" id="PF24105">
    <property type="entry name" value="Beta-prop_CAF1B_HIR1"/>
    <property type="match status" value="2"/>
</dbReference>
<feature type="repeat" description="WD" evidence="9">
    <location>
        <begin position="612"/>
        <end position="653"/>
    </location>
</feature>
<dbReference type="SUPFAM" id="SSF50978">
    <property type="entry name" value="WD40 repeat-like"/>
    <property type="match status" value="1"/>
</dbReference>
<evidence type="ECO:0000256" key="2">
    <source>
        <dbReference type="ARBA" id="ARBA00007306"/>
    </source>
</evidence>
<feature type="transmembrane region" description="Helical" evidence="11">
    <location>
        <begin position="315"/>
        <end position="335"/>
    </location>
</feature>
<dbReference type="InterPro" id="IPR055410">
    <property type="entry name" value="Beta-prop_CAF1B_HIR1"/>
</dbReference>
<evidence type="ECO:0000256" key="3">
    <source>
        <dbReference type="ARBA" id="ARBA00022574"/>
    </source>
</evidence>
<comment type="caution">
    <text evidence="13">The sequence shown here is derived from an EMBL/GenBank/DDBJ whole genome shotgun (WGS) entry which is preliminary data.</text>
</comment>
<evidence type="ECO:0000256" key="8">
    <source>
        <dbReference type="ARBA" id="ARBA00023242"/>
    </source>
</evidence>
<gene>
    <name evidence="13" type="ORF">AOCH_002045</name>
</gene>
<feature type="repeat" description="WD" evidence="9">
    <location>
        <begin position="570"/>
        <end position="611"/>
    </location>
</feature>
<keyword evidence="11" id="KW-0812">Transmembrane</keyword>
<feature type="region of interest" description="Disordered" evidence="10">
    <location>
        <begin position="1"/>
        <end position="29"/>
    </location>
</feature>
<keyword evidence="6" id="KW-0156">Chromatin regulator</keyword>
<dbReference type="GO" id="GO:0006334">
    <property type="term" value="P:nucleosome assembly"/>
    <property type="evidence" value="ECO:0007669"/>
    <property type="project" value="TreeGrafter"/>
</dbReference>
<evidence type="ECO:0000256" key="4">
    <source>
        <dbReference type="ARBA" id="ARBA00022737"/>
    </source>
</evidence>
<reference evidence="13 14" key="1">
    <citation type="submission" date="2015-02" db="EMBL/GenBank/DDBJ databases">
        <title>Draft Genome Sequences of Two Closely-Related Aflatoxigenic Aspergillus Species Obtained from the Cote d'Ivoire.</title>
        <authorList>
            <person name="Moore G.G."/>
            <person name="Beltz S.B."/>
            <person name="Mack B.M."/>
        </authorList>
    </citation>
    <scope>NUCLEOTIDE SEQUENCE [LARGE SCALE GENOMIC DNA]</scope>
    <source>
        <strain evidence="13 14">SRRC1432</strain>
    </source>
</reference>
<keyword evidence="7" id="KW-0234">DNA repair</keyword>
<dbReference type="InterPro" id="IPR036322">
    <property type="entry name" value="WD40_repeat_dom_sf"/>
</dbReference>
<sequence>MPRSRSFHFGRQPLQDEPQLQLQPSRVSGPVPFCNPTRAHFNFTPRIAAPERDHVPGRIERLWRSRDNRKGRHALMIHQRPPGPEGQKLPAPTVHPAAIAQGIRRMFTSFPYWDVSYLVATIFTFGSVIWVINAFFVWLPLVAPGTEFHNEGLVGGGVTAFIGATIFEVGSVLLILEAVNENQTGCFGWAVETASKQAHTYTEQVIVRIKSDMEACIHPHANHRSFLGHQGKSVSPVSVSEVQPSPSATPSMAPAQNRSFKWVPTRTELRRHYFHELGFYASLVQLIGATIFWIAGFTGLPGIINHMDQAVTNGVYWVPQIVGGMCFVLSGLLFTLETQRKWYLPAFHILGWHIGFWNFLGGIGFTLCGALGPATANSGVLYQVLLISLLPLQTCLDQVNLCSPSHPSSVGGLRAHHEATPLLIAWHNDNAPVYSVHFDPNGKGRLATAGNDNNVRVRSPSPLPPSPLSMSPNIYPYLSFILPAALTLEELQLWKVETVGQDRKVAYLSTLVKHTQAVNVVRFSPKGEMLASAGDDGNVLLWVPSELQTQPGLGDDRSDDKETWRVKHMCRSSGAEVYDLAWSPDGVFIITGSMDNIARIYNAHTGQMVRQIAEHSHYVQGVAWDPLNEFVATQSSDRSVHIYNLKTKDGQFTLTSHGKFLKMDLPAKRIASSSPAPPDLSIRSQPATGNSVAIASPIPSTPGTPMASNLPMDPPPVSHSRRSSFGSSPSIRRSASPAPSLPLPAVKPLEVPSPGVLGGLGVRNANIYANETFTSFFRRLTFAPDGSLLFTPAGQYKTSHVSATDPGKTIDEVINTVYVYTRAGFNKPPISHLPGHKKPSVAVRCSPVFYTLRQAPEPSRHITLDTSSGEESFASLPDPVVNTTSNGSAMEPPSSHTAGNSKNDTTAKPAEGDVSANQPLVSVFSLPYRFVYAVATQDAVLVYDSQQQAPLCVVSNLHFATFTDLTWSNDGLTLIMSSSDGFCSTLSFSPGELGQPYTGPLPATNQTAAAAGSLATSAPAPTPAKPSIAAPVANTVHAPPASPARSNSVSSITTQGGPSQQAAGSVVNNPTPTLGSVPLVTATHSAQPPTTLPLTTPPQTPMSAVSQSGPSNASNSVLGKRGNESEKEDTGSTERAQQPKKRRVAPTLISAGTGLESSKEDPPNTDVGG</sequence>
<feature type="transmembrane region" description="Helical" evidence="11">
    <location>
        <begin position="342"/>
        <end position="360"/>
    </location>
</feature>
<keyword evidence="4" id="KW-0677">Repeat</keyword>
<organism evidence="13 14">
    <name type="scientific">Aspergillus ochraceoroseus</name>
    <dbReference type="NCBI Taxonomy" id="138278"/>
    <lineage>
        <taxon>Eukaryota</taxon>
        <taxon>Fungi</taxon>
        <taxon>Dikarya</taxon>
        <taxon>Ascomycota</taxon>
        <taxon>Pezizomycotina</taxon>
        <taxon>Eurotiomycetes</taxon>
        <taxon>Eurotiomycetidae</taxon>
        <taxon>Eurotiales</taxon>
        <taxon>Aspergillaceae</taxon>
        <taxon>Aspergillus</taxon>
        <taxon>Aspergillus subgen. Nidulantes</taxon>
    </lineage>
</organism>
<dbReference type="PANTHER" id="PTHR15271:SF4">
    <property type="entry name" value="CHROMATIN ASSEMBLY FACTOR 1 SUBUNIT B"/>
    <property type="match status" value="1"/>
</dbReference>
<feature type="transmembrane region" description="Helical" evidence="11">
    <location>
        <begin position="115"/>
        <end position="141"/>
    </location>
</feature>